<gene>
    <name evidence="1" type="ORF">TM448B01829_0005</name>
</gene>
<organism evidence="1">
    <name type="scientific">viral metagenome</name>
    <dbReference type="NCBI Taxonomy" id="1070528"/>
    <lineage>
        <taxon>unclassified sequences</taxon>
        <taxon>metagenomes</taxon>
        <taxon>organismal metagenomes</taxon>
    </lineage>
</organism>
<accession>A0A6M3XQE7</accession>
<name>A0A6M3XQE7_9ZZZZ</name>
<proteinExistence type="predicted"/>
<dbReference type="EMBL" id="MT144829">
    <property type="protein sequence ID" value="QJI00112.1"/>
    <property type="molecule type" value="Genomic_DNA"/>
</dbReference>
<dbReference type="AlphaFoldDB" id="A0A6M3XQE7"/>
<sequence>MPQLSITDLADGVGSLADKINALIAAIKAAYNKLDDTNFNTSSNVPREALMRPKAFALMNVKQDTVLAGAVIGDIFDVITVPTDCDLAGVKCVAHVVSGGTVEVDVYVTRGLPAAPTMERSVLAAPISLPTGTNVKGTGTIAWTSLLEDDVLSLRAVTGVGEQIDVLNMCLLVKALHTS</sequence>
<evidence type="ECO:0000313" key="1">
    <source>
        <dbReference type="EMBL" id="QJI00112.1"/>
    </source>
</evidence>
<reference evidence="1" key="1">
    <citation type="submission" date="2020-03" db="EMBL/GenBank/DDBJ databases">
        <title>The deep terrestrial virosphere.</title>
        <authorList>
            <person name="Holmfeldt K."/>
            <person name="Nilsson E."/>
            <person name="Simone D."/>
            <person name="Lopez-Fernandez M."/>
            <person name="Wu X."/>
            <person name="de Brujin I."/>
            <person name="Lundin D."/>
            <person name="Andersson A."/>
            <person name="Bertilsson S."/>
            <person name="Dopson M."/>
        </authorList>
    </citation>
    <scope>NUCLEOTIDE SEQUENCE</scope>
    <source>
        <strain evidence="1">TM448B01829</strain>
    </source>
</reference>
<protein>
    <submittedName>
        <fullName evidence="1">Uncharacterized protein</fullName>
    </submittedName>
</protein>